<evidence type="ECO:0000313" key="2">
    <source>
        <dbReference type="EMBL" id="TWT34447.1"/>
    </source>
</evidence>
<dbReference type="AlphaFoldDB" id="A0A5C5V9A5"/>
<feature type="transmembrane region" description="Helical" evidence="1">
    <location>
        <begin position="149"/>
        <end position="171"/>
    </location>
</feature>
<gene>
    <name evidence="2" type="ORF">Enr8_18560</name>
</gene>
<protein>
    <submittedName>
        <fullName evidence="2">Uncharacterized protein</fullName>
    </submittedName>
</protein>
<organism evidence="2 3">
    <name type="scientific">Blastopirellula retiformator</name>
    <dbReference type="NCBI Taxonomy" id="2527970"/>
    <lineage>
        <taxon>Bacteria</taxon>
        <taxon>Pseudomonadati</taxon>
        <taxon>Planctomycetota</taxon>
        <taxon>Planctomycetia</taxon>
        <taxon>Pirellulales</taxon>
        <taxon>Pirellulaceae</taxon>
        <taxon>Blastopirellula</taxon>
    </lineage>
</organism>
<evidence type="ECO:0000256" key="1">
    <source>
        <dbReference type="SAM" id="Phobius"/>
    </source>
</evidence>
<name>A0A5C5V9A5_9BACT</name>
<dbReference type="OrthoDB" id="7016339at2"/>
<dbReference type="EMBL" id="SJPF01000002">
    <property type="protein sequence ID" value="TWT34447.1"/>
    <property type="molecule type" value="Genomic_DNA"/>
</dbReference>
<keyword evidence="3" id="KW-1185">Reference proteome</keyword>
<feature type="transmembrane region" description="Helical" evidence="1">
    <location>
        <begin position="60"/>
        <end position="79"/>
    </location>
</feature>
<dbReference type="RefSeq" id="WP_146430706.1">
    <property type="nucleotide sequence ID" value="NZ_SJPF01000002.1"/>
</dbReference>
<dbReference type="Proteomes" id="UP000318878">
    <property type="component" value="Unassembled WGS sequence"/>
</dbReference>
<reference evidence="2 3" key="1">
    <citation type="submission" date="2019-02" db="EMBL/GenBank/DDBJ databases">
        <title>Deep-cultivation of Planctomycetes and their phenomic and genomic characterization uncovers novel biology.</title>
        <authorList>
            <person name="Wiegand S."/>
            <person name="Jogler M."/>
            <person name="Boedeker C."/>
            <person name="Pinto D."/>
            <person name="Vollmers J."/>
            <person name="Rivas-Marin E."/>
            <person name="Kohn T."/>
            <person name="Peeters S.H."/>
            <person name="Heuer A."/>
            <person name="Rast P."/>
            <person name="Oberbeckmann S."/>
            <person name="Bunk B."/>
            <person name="Jeske O."/>
            <person name="Meyerdierks A."/>
            <person name="Storesund J.E."/>
            <person name="Kallscheuer N."/>
            <person name="Luecker S."/>
            <person name="Lage O.M."/>
            <person name="Pohl T."/>
            <person name="Merkel B.J."/>
            <person name="Hornburger P."/>
            <person name="Mueller R.-W."/>
            <person name="Bruemmer F."/>
            <person name="Labrenz M."/>
            <person name="Spormann A.M."/>
            <person name="Op Den Camp H."/>
            <person name="Overmann J."/>
            <person name="Amann R."/>
            <person name="Jetten M.S.M."/>
            <person name="Mascher T."/>
            <person name="Medema M.H."/>
            <person name="Devos D.P."/>
            <person name="Kaster A.-K."/>
            <person name="Ovreas L."/>
            <person name="Rohde M."/>
            <person name="Galperin M.Y."/>
            <person name="Jogler C."/>
        </authorList>
    </citation>
    <scope>NUCLEOTIDE SEQUENCE [LARGE SCALE GENOMIC DNA]</scope>
    <source>
        <strain evidence="2 3">Enr8</strain>
    </source>
</reference>
<accession>A0A5C5V9A5</accession>
<keyword evidence="1" id="KW-0812">Transmembrane</keyword>
<keyword evidence="1" id="KW-0472">Membrane</keyword>
<keyword evidence="1" id="KW-1133">Transmembrane helix</keyword>
<comment type="caution">
    <text evidence="2">The sequence shown here is derived from an EMBL/GenBank/DDBJ whole genome shotgun (WGS) entry which is preliminary data.</text>
</comment>
<feature type="transmembrane region" description="Helical" evidence="1">
    <location>
        <begin position="34"/>
        <end position="54"/>
    </location>
</feature>
<sequence length="181" mass="20838">MSLKKPPEAIRDETFRQYAWDYFALHSDHRMRAFHFYVILSTALLGGFALLMRTGSPGQLGGYFGLILGFLLIYFSFAFSKLDKRTRRLVKNGEDALVHLDRLQKLDDVNNMPNPVRLFSFERVQFEKLREGNLTFEGMYYNYAECFRFVFWAFALVGLLVMIVSGFVIAGKLEPGGPVLL</sequence>
<proteinExistence type="predicted"/>
<evidence type="ECO:0000313" key="3">
    <source>
        <dbReference type="Proteomes" id="UP000318878"/>
    </source>
</evidence>